<name>A0A1H5WME5_9BACT</name>
<dbReference type="Pfam" id="PF01066">
    <property type="entry name" value="CDP-OH_P_transf"/>
    <property type="match status" value="1"/>
</dbReference>
<keyword evidence="3" id="KW-1185">Reference proteome</keyword>
<dbReference type="InterPro" id="IPR000462">
    <property type="entry name" value="CDP-OH_P_trans"/>
</dbReference>
<dbReference type="InterPro" id="IPR043130">
    <property type="entry name" value="CDP-OH_PTrfase_TM_dom"/>
</dbReference>
<reference evidence="2 3" key="1">
    <citation type="submission" date="2016-10" db="EMBL/GenBank/DDBJ databases">
        <authorList>
            <person name="de Groot N.N."/>
        </authorList>
    </citation>
    <scope>NUCLEOTIDE SEQUENCE [LARGE SCALE GENOMIC DNA]</scope>
    <source>
        <strain evidence="2 3">DSM 22489</strain>
    </source>
</reference>
<accession>A0A1H5WME5</accession>
<dbReference type="RefSeq" id="WP_103932552.1">
    <property type="nucleotide sequence ID" value="NZ_FNVA01000002.1"/>
</dbReference>
<feature type="transmembrane region" description="Helical" evidence="1">
    <location>
        <begin position="126"/>
        <end position="146"/>
    </location>
</feature>
<proteinExistence type="predicted"/>
<protein>
    <submittedName>
        <fullName evidence="2">Phosphatidylglycerophosphate synthase</fullName>
    </submittedName>
</protein>
<dbReference type="Gene3D" id="1.20.120.1760">
    <property type="match status" value="1"/>
</dbReference>
<dbReference type="GO" id="GO:0016020">
    <property type="term" value="C:membrane"/>
    <property type="evidence" value="ECO:0007669"/>
    <property type="project" value="InterPro"/>
</dbReference>
<feature type="transmembrane region" description="Helical" evidence="1">
    <location>
        <begin position="191"/>
        <end position="213"/>
    </location>
</feature>
<dbReference type="OrthoDB" id="116551at2"/>
<keyword evidence="1" id="KW-1133">Transmembrane helix</keyword>
<organism evidence="2 3">
    <name type="scientific">Bryocella elongata</name>
    <dbReference type="NCBI Taxonomy" id="863522"/>
    <lineage>
        <taxon>Bacteria</taxon>
        <taxon>Pseudomonadati</taxon>
        <taxon>Acidobacteriota</taxon>
        <taxon>Terriglobia</taxon>
        <taxon>Terriglobales</taxon>
        <taxon>Acidobacteriaceae</taxon>
        <taxon>Bryocella</taxon>
    </lineage>
</organism>
<gene>
    <name evidence="2" type="ORF">SAMN05421819_1647</name>
</gene>
<dbReference type="Proteomes" id="UP000236728">
    <property type="component" value="Unassembled WGS sequence"/>
</dbReference>
<dbReference type="AlphaFoldDB" id="A0A1H5WME5"/>
<dbReference type="GO" id="GO:0008654">
    <property type="term" value="P:phospholipid biosynthetic process"/>
    <property type="evidence" value="ECO:0007669"/>
    <property type="project" value="InterPro"/>
</dbReference>
<evidence type="ECO:0000313" key="2">
    <source>
        <dbReference type="EMBL" id="SEG00475.1"/>
    </source>
</evidence>
<keyword evidence="1" id="KW-0812">Transmembrane</keyword>
<evidence type="ECO:0000256" key="1">
    <source>
        <dbReference type="SAM" id="Phobius"/>
    </source>
</evidence>
<sequence>MTSTTLLKAPERRVHASLTASAEKRLLEHLARHAPAWLTSDQLTALGLFGQLAAGLCYALTPFHRNWLLLCCAMLAINWLGDSLDGTLARVRHKQRPRYGFYLDHICDLFGSIALMAGIALSGLAHGWVCAGLLAGFLLLAGESFLATHTLGRFHLSQGPFGPTELRLLMIAGNLTAWEHPRVAILGHRPLLYDLGGTIGIAFMFSAAILTAIRHAAQLAHEEPLP</sequence>
<dbReference type="EMBL" id="FNVA01000002">
    <property type="protein sequence ID" value="SEG00475.1"/>
    <property type="molecule type" value="Genomic_DNA"/>
</dbReference>
<dbReference type="GO" id="GO:0016780">
    <property type="term" value="F:phosphotransferase activity, for other substituted phosphate groups"/>
    <property type="evidence" value="ECO:0007669"/>
    <property type="project" value="InterPro"/>
</dbReference>
<evidence type="ECO:0000313" key="3">
    <source>
        <dbReference type="Proteomes" id="UP000236728"/>
    </source>
</evidence>
<keyword evidence="1" id="KW-0472">Membrane</keyword>
<feature type="transmembrane region" description="Helical" evidence="1">
    <location>
        <begin position="101"/>
        <end position="120"/>
    </location>
</feature>